<dbReference type="EMBL" id="JBBYHR010000007">
    <property type="protein sequence ID" value="MEL1245165.1"/>
    <property type="molecule type" value="Genomic_DNA"/>
</dbReference>
<evidence type="ECO:0000313" key="3">
    <source>
        <dbReference type="EMBL" id="MEL1245165.1"/>
    </source>
</evidence>
<accession>A0ABU9HYB5</accession>
<dbReference type="PROSITE" id="PS50110">
    <property type="entry name" value="RESPONSE_REGULATORY"/>
    <property type="match status" value="1"/>
</dbReference>
<dbReference type="Gene3D" id="3.40.50.2300">
    <property type="match status" value="1"/>
</dbReference>
<evidence type="ECO:0000259" key="2">
    <source>
        <dbReference type="PROSITE" id="PS50110"/>
    </source>
</evidence>
<protein>
    <submittedName>
        <fullName evidence="3">Response regulator</fullName>
    </submittedName>
</protein>
<organism evidence="3 4">
    <name type="scientific">Flavobacterium arundinis</name>
    <dbReference type="NCBI Taxonomy" id="3139143"/>
    <lineage>
        <taxon>Bacteria</taxon>
        <taxon>Pseudomonadati</taxon>
        <taxon>Bacteroidota</taxon>
        <taxon>Flavobacteriia</taxon>
        <taxon>Flavobacteriales</taxon>
        <taxon>Flavobacteriaceae</taxon>
        <taxon>Flavobacterium</taxon>
    </lineage>
</organism>
<feature type="modified residue" description="4-aspartylphosphate" evidence="1">
    <location>
        <position position="60"/>
    </location>
</feature>
<dbReference type="InterPro" id="IPR011006">
    <property type="entry name" value="CheY-like_superfamily"/>
</dbReference>
<comment type="caution">
    <text evidence="3">The sequence shown here is derived from an EMBL/GenBank/DDBJ whole genome shotgun (WGS) entry which is preliminary data.</text>
</comment>
<sequence length="146" mass="16197">MSIKRTCFLIDDDEDDREIFSLSLESAYVSCSCVTSKNGLEALRMIEEDPDFLPDFIFIDLNMPYMTGKECLEAIRRIPRFANIPAIIYTTSSYTKDAEDARSLGATHFLVKPSSISALTSALTIIMEGTASAYYLDTATLSPDPV</sequence>
<keyword evidence="1" id="KW-0597">Phosphoprotein</keyword>
<dbReference type="SUPFAM" id="SSF52172">
    <property type="entry name" value="CheY-like"/>
    <property type="match status" value="1"/>
</dbReference>
<dbReference type="Pfam" id="PF00072">
    <property type="entry name" value="Response_reg"/>
    <property type="match status" value="1"/>
</dbReference>
<dbReference type="InterPro" id="IPR001789">
    <property type="entry name" value="Sig_transdc_resp-reg_receiver"/>
</dbReference>
<evidence type="ECO:0000313" key="4">
    <source>
        <dbReference type="Proteomes" id="UP001464555"/>
    </source>
</evidence>
<name>A0ABU9HYB5_9FLAO</name>
<dbReference type="PANTHER" id="PTHR44520">
    <property type="entry name" value="RESPONSE REGULATOR RCP1-RELATED"/>
    <property type="match status" value="1"/>
</dbReference>
<evidence type="ECO:0000256" key="1">
    <source>
        <dbReference type="PROSITE-ProRule" id="PRU00169"/>
    </source>
</evidence>
<keyword evidence="4" id="KW-1185">Reference proteome</keyword>
<dbReference type="InterPro" id="IPR052893">
    <property type="entry name" value="TCS_response_regulator"/>
</dbReference>
<gene>
    <name evidence="3" type="ORF">AAEO56_12890</name>
</gene>
<proteinExistence type="predicted"/>
<dbReference type="PANTHER" id="PTHR44520:SF2">
    <property type="entry name" value="RESPONSE REGULATOR RCP1"/>
    <property type="match status" value="1"/>
</dbReference>
<dbReference type="SMART" id="SM00448">
    <property type="entry name" value="REC"/>
    <property type="match status" value="1"/>
</dbReference>
<feature type="domain" description="Response regulatory" evidence="2">
    <location>
        <begin position="6"/>
        <end position="127"/>
    </location>
</feature>
<dbReference type="Proteomes" id="UP001464555">
    <property type="component" value="Unassembled WGS sequence"/>
</dbReference>
<dbReference type="RefSeq" id="WP_341697480.1">
    <property type="nucleotide sequence ID" value="NZ_JBBYHR010000007.1"/>
</dbReference>
<reference evidence="3 4" key="1">
    <citation type="submission" date="2024-04" db="EMBL/GenBank/DDBJ databases">
        <title>Flavobacterium sp. DGU11 16S ribosomal RNA gene Genome sequencing and assembly.</title>
        <authorList>
            <person name="Park S."/>
        </authorList>
    </citation>
    <scope>NUCLEOTIDE SEQUENCE [LARGE SCALE GENOMIC DNA]</scope>
    <source>
        <strain evidence="3 4">DGU11</strain>
    </source>
</reference>